<comment type="caution">
    <text evidence="3">The sequence shown here is derived from an EMBL/GenBank/DDBJ whole genome shotgun (WGS) entry which is preliminary data.</text>
</comment>
<dbReference type="InterPro" id="IPR012854">
    <property type="entry name" value="Cu_amine_oxidase-like_N"/>
</dbReference>
<evidence type="ECO:0000313" key="4">
    <source>
        <dbReference type="Proteomes" id="UP001651880"/>
    </source>
</evidence>
<protein>
    <submittedName>
        <fullName evidence="3">Copper amine oxidase N-terminal domain-containing protein</fullName>
    </submittedName>
</protein>
<dbReference type="EMBL" id="JAJEKE010000001">
    <property type="protein sequence ID" value="MCQ1528425.1"/>
    <property type="molecule type" value="Genomic_DNA"/>
</dbReference>
<dbReference type="SUPFAM" id="SSF55383">
    <property type="entry name" value="Copper amine oxidase, domain N"/>
    <property type="match status" value="1"/>
</dbReference>
<accession>A0ABT1NAZ8</accession>
<dbReference type="InterPro" id="IPR036582">
    <property type="entry name" value="Mao_N_sf"/>
</dbReference>
<keyword evidence="1" id="KW-0732">Signal</keyword>
<reference evidence="3 4" key="1">
    <citation type="submission" date="2021-10" db="EMBL/GenBank/DDBJ databases">
        <title>Lutispora strain m25 sp. nov., a thermophilic, non-spore-forming bacterium isolated from a lab-scale methanogenic bioreactor digesting anaerobic sludge.</title>
        <authorList>
            <person name="El Houari A."/>
            <person name="Mcdonald J."/>
        </authorList>
    </citation>
    <scope>NUCLEOTIDE SEQUENCE [LARGE SCALE GENOMIC DNA]</scope>
    <source>
        <strain evidence="4">m25</strain>
    </source>
</reference>
<dbReference type="Proteomes" id="UP001651880">
    <property type="component" value="Unassembled WGS sequence"/>
</dbReference>
<evidence type="ECO:0000313" key="3">
    <source>
        <dbReference type="EMBL" id="MCQ1528425.1"/>
    </source>
</evidence>
<sequence>MKFKKVFAGFLSVSILSLSTITAFAADPEDLRIISDAEQIKEILPQSYFNSFTGVVKKITDREGIKGSKMIYVINEEGLEANIIVSDDTYIVNNAEIVTGAVITGFYEANAPMLMIYPAQYNAKVVAVQSQAENVKVDMFGKDLVSADNTLKLNISDATEIISQTGKSFKGDLANRKLVVLYGPSTRSMPAQTNPIKVIVLDDAADMDIIVDNKKIDGPRAYTNEQGTIMVPLRAAAEALGFEVAWDGGLKSIMVGKGISLKIGQDNYIYMKTAPIQLGTAPEVLGEKTFVPLSFFKEVMRMNNAYVFEGQIVIDNGEKME</sequence>
<evidence type="ECO:0000259" key="2">
    <source>
        <dbReference type="Pfam" id="PF07833"/>
    </source>
</evidence>
<dbReference type="Gene3D" id="3.30.457.10">
    <property type="entry name" value="Copper amine oxidase-like, N-terminal domain"/>
    <property type="match status" value="1"/>
</dbReference>
<feature type="chain" id="PRO_5047293445" evidence="1">
    <location>
        <begin position="26"/>
        <end position="321"/>
    </location>
</feature>
<name>A0ABT1NAZ8_9FIRM</name>
<keyword evidence="4" id="KW-1185">Reference proteome</keyword>
<feature type="signal peptide" evidence="1">
    <location>
        <begin position="1"/>
        <end position="25"/>
    </location>
</feature>
<organism evidence="3 4">
    <name type="scientific">Lutispora saccharofermentans</name>
    <dbReference type="NCBI Taxonomy" id="3024236"/>
    <lineage>
        <taxon>Bacteria</taxon>
        <taxon>Bacillati</taxon>
        <taxon>Bacillota</taxon>
        <taxon>Clostridia</taxon>
        <taxon>Lutisporales</taxon>
        <taxon>Lutisporaceae</taxon>
        <taxon>Lutispora</taxon>
    </lineage>
</organism>
<evidence type="ECO:0000256" key="1">
    <source>
        <dbReference type="SAM" id="SignalP"/>
    </source>
</evidence>
<dbReference type="RefSeq" id="WP_255225906.1">
    <property type="nucleotide sequence ID" value="NZ_JAJEKE010000001.1"/>
</dbReference>
<gene>
    <name evidence="3" type="ORF">LJD61_02530</name>
</gene>
<feature type="domain" description="Copper amine oxidase-like N-terminal" evidence="2">
    <location>
        <begin position="211"/>
        <end position="305"/>
    </location>
</feature>
<proteinExistence type="predicted"/>
<dbReference type="Pfam" id="PF07833">
    <property type="entry name" value="Cu_amine_oxidN1"/>
    <property type="match status" value="1"/>
</dbReference>